<sequence length="458" mass="47071">MCGAPGLRLKNHRARALSRGWCQGPAGGGVPACAVRPAYASRTTVRALFPAAGVKAAGGSMPACAVRPAYASRTAVHAPFPAAGVKAPQVAACRHVWWQHAGMCGAPGLRLKNRFARALSRGRCQGPAGGGVPARQVCPAYASRTAVHAPFPAAGAKTAGGSMPARQVCPAYASRTTVRAPFPAAGVKAPQVAACRHVRWQHPGMCGAPGLRLKNHRARALSRGWCQGPAGGGVPACAVRPAYASRTTVRALFPAAGVKAAGGSMPACAVRPAYASRTAVHAPFPAAGVKAPQVAACRHVWWQHAGTSGAPRLRLKNYRARALSRGWCQGPAGGGVPARLVRLAYASRTALPALFLAAGVKAAGGSMPAHPGRPAYASRTTVHAPFPAAGVKAPQVAACRHVRWRRAGTSGAPGLRFKNHCARALSRGWCKAAGDNVPARAAYAVFCHRCPGTQSCRG</sequence>
<dbReference type="Proteomes" id="UP000006906">
    <property type="component" value="Chromosome 1"/>
</dbReference>
<evidence type="ECO:0000313" key="2">
    <source>
        <dbReference type="Proteomes" id="UP000006906"/>
    </source>
</evidence>
<dbReference type="InParanoid" id="A0A2K3E4S8"/>
<dbReference type="AlphaFoldDB" id="A0A2K3E4S8"/>
<proteinExistence type="predicted"/>
<accession>A0A2K3E4S8</accession>
<organism evidence="1 2">
    <name type="scientific">Chlamydomonas reinhardtii</name>
    <name type="common">Chlamydomonas smithii</name>
    <dbReference type="NCBI Taxonomy" id="3055"/>
    <lineage>
        <taxon>Eukaryota</taxon>
        <taxon>Viridiplantae</taxon>
        <taxon>Chlorophyta</taxon>
        <taxon>core chlorophytes</taxon>
        <taxon>Chlorophyceae</taxon>
        <taxon>CS clade</taxon>
        <taxon>Chlamydomonadales</taxon>
        <taxon>Chlamydomonadaceae</taxon>
        <taxon>Chlamydomonas</taxon>
    </lineage>
</organism>
<reference evidence="1 2" key="1">
    <citation type="journal article" date="2007" name="Science">
        <title>The Chlamydomonas genome reveals the evolution of key animal and plant functions.</title>
        <authorList>
            <person name="Merchant S.S."/>
            <person name="Prochnik S.E."/>
            <person name="Vallon O."/>
            <person name="Harris E.H."/>
            <person name="Karpowicz S.J."/>
            <person name="Witman G.B."/>
            <person name="Terry A."/>
            <person name="Salamov A."/>
            <person name="Fritz-Laylin L.K."/>
            <person name="Marechal-Drouard L."/>
            <person name="Marshall W.F."/>
            <person name="Qu L.H."/>
            <person name="Nelson D.R."/>
            <person name="Sanderfoot A.A."/>
            <person name="Spalding M.H."/>
            <person name="Kapitonov V.V."/>
            <person name="Ren Q."/>
            <person name="Ferris P."/>
            <person name="Lindquist E."/>
            <person name="Shapiro H."/>
            <person name="Lucas S.M."/>
            <person name="Grimwood J."/>
            <person name="Schmutz J."/>
            <person name="Cardol P."/>
            <person name="Cerutti H."/>
            <person name="Chanfreau G."/>
            <person name="Chen C.L."/>
            <person name="Cognat V."/>
            <person name="Croft M.T."/>
            <person name="Dent R."/>
            <person name="Dutcher S."/>
            <person name="Fernandez E."/>
            <person name="Fukuzawa H."/>
            <person name="Gonzalez-Ballester D."/>
            <person name="Gonzalez-Halphen D."/>
            <person name="Hallmann A."/>
            <person name="Hanikenne M."/>
            <person name="Hippler M."/>
            <person name="Inwood W."/>
            <person name="Jabbari K."/>
            <person name="Kalanon M."/>
            <person name="Kuras R."/>
            <person name="Lefebvre P.A."/>
            <person name="Lemaire S.D."/>
            <person name="Lobanov A.V."/>
            <person name="Lohr M."/>
            <person name="Manuell A."/>
            <person name="Meier I."/>
            <person name="Mets L."/>
            <person name="Mittag M."/>
            <person name="Mittelmeier T."/>
            <person name="Moroney J.V."/>
            <person name="Moseley J."/>
            <person name="Napoli C."/>
            <person name="Nedelcu A.M."/>
            <person name="Niyogi K."/>
            <person name="Novoselov S.V."/>
            <person name="Paulsen I.T."/>
            <person name="Pazour G."/>
            <person name="Purton S."/>
            <person name="Ral J.P."/>
            <person name="Riano-Pachon D.M."/>
            <person name="Riekhof W."/>
            <person name="Rymarquis L."/>
            <person name="Schroda M."/>
            <person name="Stern D."/>
            <person name="Umen J."/>
            <person name="Willows R."/>
            <person name="Wilson N."/>
            <person name="Zimmer S.L."/>
            <person name="Allmer J."/>
            <person name="Balk J."/>
            <person name="Bisova K."/>
            <person name="Chen C.J."/>
            <person name="Elias M."/>
            <person name="Gendler K."/>
            <person name="Hauser C."/>
            <person name="Lamb M.R."/>
            <person name="Ledford H."/>
            <person name="Long J.C."/>
            <person name="Minagawa J."/>
            <person name="Page M.D."/>
            <person name="Pan J."/>
            <person name="Pootakham W."/>
            <person name="Roje S."/>
            <person name="Rose A."/>
            <person name="Stahlberg E."/>
            <person name="Terauchi A.M."/>
            <person name="Yang P."/>
            <person name="Ball S."/>
            <person name="Bowler C."/>
            <person name="Dieckmann C.L."/>
            <person name="Gladyshev V.N."/>
            <person name="Green P."/>
            <person name="Jorgensen R."/>
            <person name="Mayfield S."/>
            <person name="Mueller-Roeber B."/>
            <person name="Rajamani S."/>
            <person name="Sayre R.T."/>
            <person name="Brokstein P."/>
            <person name="Dubchak I."/>
            <person name="Goodstein D."/>
            <person name="Hornick L."/>
            <person name="Huang Y.W."/>
            <person name="Jhaveri J."/>
            <person name="Luo Y."/>
            <person name="Martinez D."/>
            <person name="Ngau W.C."/>
            <person name="Otillar B."/>
            <person name="Poliakov A."/>
            <person name="Porter A."/>
            <person name="Szajkowski L."/>
            <person name="Werner G."/>
            <person name="Zhou K."/>
            <person name="Grigoriev I.V."/>
            <person name="Rokhsar D.S."/>
            <person name="Grossman A.R."/>
        </authorList>
    </citation>
    <scope>NUCLEOTIDE SEQUENCE [LARGE SCALE GENOMIC DNA]</scope>
    <source>
        <strain evidence="2">CC-503</strain>
    </source>
</reference>
<dbReference type="Gramene" id="PNW87737">
    <property type="protein sequence ID" value="PNW87737"/>
    <property type="gene ID" value="CHLRE_01g000033v5"/>
</dbReference>
<dbReference type="RefSeq" id="XP_042927983.1">
    <property type="nucleotide sequence ID" value="XM_043058069.1"/>
</dbReference>
<protein>
    <submittedName>
        <fullName evidence="1">Uncharacterized protein</fullName>
    </submittedName>
</protein>
<dbReference type="GeneID" id="66051880"/>
<keyword evidence="2" id="KW-1185">Reference proteome</keyword>
<name>A0A2K3E4S8_CHLRE</name>
<dbReference type="EMBL" id="CM008962">
    <property type="protein sequence ID" value="PNW87737.1"/>
    <property type="molecule type" value="Genomic_DNA"/>
</dbReference>
<gene>
    <name evidence="1" type="ORF">CHLRE_01g000033v5</name>
</gene>
<dbReference type="KEGG" id="cre:CHLRE_01g000033v5"/>
<evidence type="ECO:0000313" key="1">
    <source>
        <dbReference type="EMBL" id="PNW87737.1"/>
    </source>
</evidence>